<evidence type="ECO:0000256" key="1">
    <source>
        <dbReference type="ARBA" id="ARBA00022490"/>
    </source>
</evidence>
<sequence length="147" mass="16733">MIPPMSESAPKSPRPRNAVLETLAASFAVFRDCLPLAIGIHKTIRERLPEIEPQQLRAAMRIHTASTRYLKSLSQADSRVDLDGGPAGEVTAEQRQQAVDTLRERFRAQAERHRAAQLAQQQEQLAQQQERQRQEKLRLLAEKFNSR</sequence>
<evidence type="ECO:0000256" key="4">
    <source>
        <dbReference type="SAM" id="MobiDB-lite"/>
    </source>
</evidence>
<dbReference type="PANTHER" id="PTHR38106">
    <property type="entry name" value="RNA CHAPERONE PROQ"/>
    <property type="match status" value="1"/>
</dbReference>
<dbReference type="GO" id="GO:0034057">
    <property type="term" value="F:RNA strand-exchange activity"/>
    <property type="evidence" value="ECO:0007669"/>
    <property type="project" value="InterPro"/>
</dbReference>
<accession>A0A1J5RWD8</accession>
<gene>
    <name evidence="6" type="primary">proQ</name>
    <name evidence="6" type="ORF">GALL_175060</name>
</gene>
<dbReference type="Gene3D" id="1.10.1710.10">
    <property type="entry name" value="ProQ/FinO domain"/>
    <property type="match status" value="1"/>
</dbReference>
<keyword evidence="2" id="KW-0694">RNA-binding</keyword>
<dbReference type="InterPro" id="IPR023529">
    <property type="entry name" value="ProQ"/>
</dbReference>
<evidence type="ECO:0000256" key="2">
    <source>
        <dbReference type="ARBA" id="ARBA00022884"/>
    </source>
</evidence>
<dbReference type="SMART" id="SM00945">
    <property type="entry name" value="ProQ"/>
    <property type="match status" value="1"/>
</dbReference>
<comment type="caution">
    <text evidence="6">The sequence shown here is derived from an EMBL/GenBank/DDBJ whole genome shotgun (WGS) entry which is preliminary data.</text>
</comment>
<feature type="domain" description="ProQ/FinO" evidence="5">
    <location>
        <begin position="11"/>
        <end position="118"/>
    </location>
</feature>
<keyword evidence="1" id="KW-0963">Cytoplasm</keyword>
<protein>
    <submittedName>
        <fullName evidence="6">ProP effector</fullName>
    </submittedName>
</protein>
<dbReference type="PANTHER" id="PTHR38106:SF1">
    <property type="entry name" value="RNA CHAPERONE PROQ"/>
    <property type="match status" value="1"/>
</dbReference>
<keyword evidence="3" id="KW-0143">Chaperone</keyword>
<feature type="compositionally biased region" description="Low complexity" evidence="4">
    <location>
        <begin position="116"/>
        <end position="129"/>
    </location>
</feature>
<evidence type="ECO:0000256" key="3">
    <source>
        <dbReference type="ARBA" id="ARBA00023186"/>
    </source>
</evidence>
<feature type="region of interest" description="Disordered" evidence="4">
    <location>
        <begin position="110"/>
        <end position="132"/>
    </location>
</feature>
<dbReference type="EMBL" id="MLJW01000095">
    <property type="protein sequence ID" value="OIR00441.1"/>
    <property type="molecule type" value="Genomic_DNA"/>
</dbReference>
<dbReference type="AlphaFoldDB" id="A0A1J5RWD8"/>
<evidence type="ECO:0000313" key="6">
    <source>
        <dbReference type="EMBL" id="OIR00441.1"/>
    </source>
</evidence>
<dbReference type="GO" id="GO:0010608">
    <property type="term" value="P:post-transcriptional regulation of gene expression"/>
    <property type="evidence" value="ECO:0007669"/>
    <property type="project" value="InterPro"/>
</dbReference>
<organism evidence="6">
    <name type="scientific">mine drainage metagenome</name>
    <dbReference type="NCBI Taxonomy" id="410659"/>
    <lineage>
        <taxon>unclassified sequences</taxon>
        <taxon>metagenomes</taxon>
        <taxon>ecological metagenomes</taxon>
    </lineage>
</organism>
<evidence type="ECO:0000259" key="5">
    <source>
        <dbReference type="SMART" id="SM00945"/>
    </source>
</evidence>
<dbReference type="GO" id="GO:0033592">
    <property type="term" value="F:RNA strand annealing activity"/>
    <property type="evidence" value="ECO:0007669"/>
    <property type="project" value="InterPro"/>
</dbReference>
<dbReference type="InterPro" id="IPR016103">
    <property type="entry name" value="ProQ/FinO"/>
</dbReference>
<name>A0A1J5RWD8_9ZZZZ</name>
<reference evidence="6" key="1">
    <citation type="submission" date="2016-10" db="EMBL/GenBank/DDBJ databases">
        <title>Sequence of Gallionella enrichment culture.</title>
        <authorList>
            <person name="Poehlein A."/>
            <person name="Muehling M."/>
            <person name="Daniel R."/>
        </authorList>
    </citation>
    <scope>NUCLEOTIDE SEQUENCE</scope>
</reference>
<dbReference type="Pfam" id="PF04352">
    <property type="entry name" value="ProQ"/>
    <property type="match status" value="1"/>
</dbReference>
<proteinExistence type="predicted"/>
<dbReference type="GO" id="GO:0005829">
    <property type="term" value="C:cytosol"/>
    <property type="evidence" value="ECO:0007669"/>
    <property type="project" value="TreeGrafter"/>
</dbReference>
<dbReference type="SUPFAM" id="SSF48657">
    <property type="entry name" value="FinO-like"/>
    <property type="match status" value="1"/>
</dbReference>
<dbReference type="InterPro" id="IPR036442">
    <property type="entry name" value="ProQ/FinO_sf"/>
</dbReference>